<dbReference type="GO" id="GO:0004803">
    <property type="term" value="F:transposase activity"/>
    <property type="evidence" value="ECO:0007669"/>
    <property type="project" value="InterPro"/>
</dbReference>
<evidence type="ECO:0008006" key="4">
    <source>
        <dbReference type="Google" id="ProtNLM"/>
    </source>
</evidence>
<dbReference type="GO" id="GO:0003677">
    <property type="term" value="F:DNA binding"/>
    <property type="evidence" value="ECO:0007669"/>
    <property type="project" value="InterPro"/>
</dbReference>
<dbReference type="InterPro" id="IPR002514">
    <property type="entry name" value="Transposase_8"/>
</dbReference>
<protein>
    <recommendedName>
        <fullName evidence="4">Transposase IS3/IS911 family protein</fullName>
    </recommendedName>
</protein>
<dbReference type="Proteomes" id="UP000249645">
    <property type="component" value="Unassembled WGS sequence"/>
</dbReference>
<organism evidence="2 3">
    <name type="scientific">Pseudopedobacter saltans</name>
    <dbReference type="NCBI Taxonomy" id="151895"/>
    <lineage>
        <taxon>Bacteria</taxon>
        <taxon>Pseudomonadati</taxon>
        <taxon>Bacteroidota</taxon>
        <taxon>Sphingobacteriia</taxon>
        <taxon>Sphingobacteriales</taxon>
        <taxon>Sphingobacteriaceae</taxon>
        <taxon>Pseudopedobacter</taxon>
    </lineage>
</organism>
<dbReference type="PANTHER" id="PTHR33609">
    <property type="entry name" value="LOW CALCIUM RESPONSE LOCUS PROTEIN S"/>
    <property type="match status" value="1"/>
</dbReference>
<dbReference type="Pfam" id="PF01527">
    <property type="entry name" value="HTH_Tnp_1"/>
    <property type="match status" value="1"/>
</dbReference>
<reference evidence="2 3" key="1">
    <citation type="submission" date="2017-11" db="EMBL/GenBank/DDBJ databases">
        <title>Infants hospitalized years apart are colonized by the same room-sourced microbial strains.</title>
        <authorList>
            <person name="Brooks B."/>
            <person name="Olm M.R."/>
            <person name="Firek B.A."/>
            <person name="Baker R."/>
            <person name="Thomas B.C."/>
            <person name="Morowitz M.J."/>
            <person name="Banfield J.F."/>
        </authorList>
    </citation>
    <scope>NUCLEOTIDE SEQUENCE [LARGE SCALE GENOMIC DNA]</scope>
    <source>
        <strain evidence="2">S2_009_000_R2_76</strain>
    </source>
</reference>
<comment type="caution">
    <text evidence="2">The sequence shown here is derived from an EMBL/GenBank/DDBJ whole genome shotgun (WGS) entry which is preliminary data.</text>
</comment>
<proteinExistence type="predicted"/>
<sequence length="96" mass="11540">MFNFKLYNMRKQQFTATQIAQVLKEYSNGKSVEELIREYGVSKVTIYNWRKKYGGMDASEMKRIKELEEENQRLKRMYANLAMELDVAKYIIEKKL</sequence>
<name>A0A2W5F4X0_9SPHI</name>
<dbReference type="PANTHER" id="PTHR33609:SF5">
    <property type="entry name" value="LOW CALCIUM RESPONSE LOCUS PROTEIN S"/>
    <property type="match status" value="1"/>
</dbReference>
<evidence type="ECO:0000256" key="1">
    <source>
        <dbReference type="SAM" id="Coils"/>
    </source>
</evidence>
<dbReference type="GO" id="GO:0006313">
    <property type="term" value="P:DNA transposition"/>
    <property type="evidence" value="ECO:0007669"/>
    <property type="project" value="InterPro"/>
</dbReference>
<dbReference type="InterPro" id="IPR009057">
    <property type="entry name" value="Homeodomain-like_sf"/>
</dbReference>
<feature type="coiled-coil region" evidence="1">
    <location>
        <begin position="57"/>
        <end position="84"/>
    </location>
</feature>
<accession>A0A2W5F4X0</accession>
<dbReference type="InterPro" id="IPR052546">
    <property type="entry name" value="Transposase_8_domain"/>
</dbReference>
<dbReference type="Gene3D" id="1.10.10.60">
    <property type="entry name" value="Homeodomain-like"/>
    <property type="match status" value="1"/>
</dbReference>
<dbReference type="AlphaFoldDB" id="A0A2W5F4X0"/>
<keyword evidence="1" id="KW-0175">Coiled coil</keyword>
<evidence type="ECO:0000313" key="3">
    <source>
        <dbReference type="Proteomes" id="UP000249645"/>
    </source>
</evidence>
<evidence type="ECO:0000313" key="2">
    <source>
        <dbReference type="EMBL" id="PZP48887.1"/>
    </source>
</evidence>
<dbReference type="EMBL" id="QFOI01000140">
    <property type="protein sequence ID" value="PZP48887.1"/>
    <property type="molecule type" value="Genomic_DNA"/>
</dbReference>
<gene>
    <name evidence="2" type="ORF">DI598_09135</name>
</gene>
<dbReference type="SUPFAM" id="SSF46689">
    <property type="entry name" value="Homeodomain-like"/>
    <property type="match status" value="1"/>
</dbReference>